<dbReference type="GO" id="GO:0009073">
    <property type="term" value="P:aromatic amino acid family biosynthetic process"/>
    <property type="evidence" value="ECO:0007669"/>
    <property type="project" value="UniProtKB-KW"/>
</dbReference>
<dbReference type="AlphaFoldDB" id="A0A4R6BPF3"/>
<comment type="subunit">
    <text evidence="11">Monomer.</text>
</comment>
<dbReference type="OrthoDB" id="9800332at2"/>
<dbReference type="PROSITE" id="PS01128">
    <property type="entry name" value="SHIKIMATE_KINASE"/>
    <property type="match status" value="1"/>
</dbReference>
<dbReference type="InterPro" id="IPR031322">
    <property type="entry name" value="Shikimate/glucono_kinase"/>
</dbReference>
<dbReference type="EMBL" id="SCWE01000001">
    <property type="protein sequence ID" value="TDM03557.1"/>
    <property type="molecule type" value="Genomic_DNA"/>
</dbReference>
<dbReference type="PRINTS" id="PR01100">
    <property type="entry name" value="SHIKIMTKNASE"/>
</dbReference>
<evidence type="ECO:0000256" key="9">
    <source>
        <dbReference type="ARBA" id="ARBA00023141"/>
    </source>
</evidence>
<dbReference type="CDD" id="cd00464">
    <property type="entry name" value="SK"/>
    <property type="match status" value="1"/>
</dbReference>
<keyword evidence="9 11" id="KW-0057">Aromatic amino acid biosynthesis</keyword>
<keyword evidence="5 11" id="KW-0808">Transferase</keyword>
<dbReference type="PANTHER" id="PTHR21087">
    <property type="entry name" value="SHIKIMATE KINASE"/>
    <property type="match status" value="1"/>
</dbReference>
<sequence length="157" mass="17878">MGAGKTTLGQALAEQLNIKLIDLDGYIENKEGRTIREIFKEEGEEKFRTLETTALRHWLDENVIIATGGGIVEKEQNIHSLKKNKYNIWLNPSFDEMYKRVSNDSSRPNASGSSYLQIKELYNSRYSRYNEIAFIQVDTSHSIAVCLGEIISAIYPD</sequence>
<reference evidence="12 13" key="1">
    <citation type="submission" date="2019-01" db="EMBL/GenBank/DDBJ databases">
        <title>Draft genome sequences of the type strains of six Macrococcus species.</title>
        <authorList>
            <person name="Mazhar S."/>
            <person name="Altermann E."/>
            <person name="Hill C."/>
            <person name="Mcauliffe O."/>
        </authorList>
    </citation>
    <scope>NUCLEOTIDE SEQUENCE [LARGE SCALE GENOMIC DNA]</scope>
    <source>
        <strain evidence="12 13">CCM4809</strain>
    </source>
</reference>
<keyword evidence="13" id="KW-1185">Reference proteome</keyword>
<comment type="similarity">
    <text evidence="2 11">Belongs to the shikimate kinase family.</text>
</comment>
<dbReference type="Gene3D" id="3.40.50.300">
    <property type="entry name" value="P-loop containing nucleotide triphosphate hydrolases"/>
    <property type="match status" value="1"/>
</dbReference>
<evidence type="ECO:0000256" key="2">
    <source>
        <dbReference type="ARBA" id="ARBA00006997"/>
    </source>
</evidence>
<comment type="cofactor">
    <cofactor evidence="11">
        <name>Mg(2+)</name>
        <dbReference type="ChEBI" id="CHEBI:18420"/>
    </cofactor>
    <text evidence="11">Binds 1 Mg(2+) ion per subunit.</text>
</comment>
<name>A0A4R6BPF3_9STAP</name>
<dbReference type="InterPro" id="IPR027417">
    <property type="entry name" value="P-loop_NTPase"/>
</dbReference>
<keyword evidence="11" id="KW-0460">Magnesium</keyword>
<dbReference type="InterPro" id="IPR023000">
    <property type="entry name" value="Shikimate_kinase_CS"/>
</dbReference>
<dbReference type="GO" id="GO:0004765">
    <property type="term" value="F:shikimate kinase activity"/>
    <property type="evidence" value="ECO:0007669"/>
    <property type="project" value="UniProtKB-UniRule"/>
</dbReference>
<keyword evidence="8 11" id="KW-0067">ATP-binding</keyword>
<dbReference type="UniPathway" id="UPA00053">
    <property type="reaction ID" value="UER00088"/>
</dbReference>
<feature type="binding site" evidence="11">
    <location>
        <position position="6"/>
    </location>
    <ligand>
        <name>Mg(2+)</name>
        <dbReference type="ChEBI" id="CHEBI:18420"/>
    </ligand>
</feature>
<organism evidence="12 13">
    <name type="scientific">Macrococcus hajekii</name>
    <dbReference type="NCBI Taxonomy" id="198482"/>
    <lineage>
        <taxon>Bacteria</taxon>
        <taxon>Bacillati</taxon>
        <taxon>Bacillota</taxon>
        <taxon>Bacilli</taxon>
        <taxon>Bacillales</taxon>
        <taxon>Staphylococcaceae</taxon>
        <taxon>Macrococcus</taxon>
    </lineage>
</organism>
<dbReference type="GO" id="GO:0005829">
    <property type="term" value="C:cytosol"/>
    <property type="evidence" value="ECO:0007669"/>
    <property type="project" value="TreeGrafter"/>
</dbReference>
<feature type="binding site" evidence="11">
    <location>
        <position position="125"/>
    </location>
    <ligand>
        <name>substrate</name>
    </ligand>
</feature>
<dbReference type="PANTHER" id="PTHR21087:SF16">
    <property type="entry name" value="SHIKIMATE KINASE 1, CHLOROPLASTIC"/>
    <property type="match status" value="1"/>
</dbReference>
<evidence type="ECO:0000256" key="4">
    <source>
        <dbReference type="ARBA" id="ARBA00022605"/>
    </source>
</evidence>
<feature type="binding site" evidence="11">
    <location>
        <position position="48"/>
    </location>
    <ligand>
        <name>substrate</name>
    </ligand>
</feature>
<evidence type="ECO:0000256" key="6">
    <source>
        <dbReference type="ARBA" id="ARBA00022741"/>
    </source>
</evidence>
<keyword evidence="11" id="KW-0479">Metal-binding</keyword>
<dbReference type="InterPro" id="IPR000623">
    <property type="entry name" value="Shikimate_kinase/TSH1"/>
</dbReference>
<comment type="caution">
    <text evidence="11">Lacks conserved residue(s) required for the propagation of feature annotation.</text>
</comment>
<dbReference type="GO" id="GO:0008652">
    <property type="term" value="P:amino acid biosynthetic process"/>
    <property type="evidence" value="ECO:0007669"/>
    <property type="project" value="UniProtKB-KW"/>
</dbReference>
<evidence type="ECO:0000256" key="5">
    <source>
        <dbReference type="ARBA" id="ARBA00022679"/>
    </source>
</evidence>
<comment type="caution">
    <text evidence="12">The sequence shown here is derived from an EMBL/GenBank/DDBJ whole genome shotgun (WGS) entry which is preliminary data.</text>
</comment>
<evidence type="ECO:0000256" key="11">
    <source>
        <dbReference type="HAMAP-Rule" id="MF_00109"/>
    </source>
</evidence>
<comment type="function">
    <text evidence="11">Catalyzes the specific phosphorylation of the 3-hydroxyl group of shikimic acid using ATP as a cosubstrate.</text>
</comment>
<protein>
    <recommendedName>
        <fullName evidence="3 11">Shikimate kinase</fullName>
        <shortName evidence="11">SK</shortName>
        <ecNumber evidence="3 11">2.7.1.71</ecNumber>
    </recommendedName>
</protein>
<accession>A0A4R6BPF3</accession>
<dbReference type="GO" id="GO:0009423">
    <property type="term" value="P:chorismate biosynthetic process"/>
    <property type="evidence" value="ECO:0007669"/>
    <property type="project" value="UniProtKB-UniRule"/>
</dbReference>
<evidence type="ECO:0000256" key="1">
    <source>
        <dbReference type="ARBA" id="ARBA00004842"/>
    </source>
</evidence>
<evidence type="ECO:0000256" key="8">
    <source>
        <dbReference type="ARBA" id="ARBA00022840"/>
    </source>
</evidence>
<comment type="subcellular location">
    <subcellularLocation>
        <location evidence="11">Cytoplasm</location>
    </subcellularLocation>
</comment>
<keyword evidence="7 11" id="KW-0418">Kinase</keyword>
<feature type="binding site" evidence="11">
    <location>
        <position position="24"/>
    </location>
    <ligand>
        <name>substrate</name>
    </ligand>
</feature>
<evidence type="ECO:0000256" key="3">
    <source>
        <dbReference type="ARBA" id="ARBA00012154"/>
    </source>
</evidence>
<feature type="binding site" evidence="11">
    <location>
        <position position="69"/>
    </location>
    <ligand>
        <name>substrate</name>
    </ligand>
</feature>
<gene>
    <name evidence="11" type="primary">aroK</name>
    <name evidence="12" type="ORF">ERX37_02195</name>
</gene>
<dbReference type="Proteomes" id="UP000295328">
    <property type="component" value="Unassembled WGS sequence"/>
</dbReference>
<dbReference type="GO" id="GO:0005524">
    <property type="term" value="F:ATP binding"/>
    <property type="evidence" value="ECO:0007669"/>
    <property type="project" value="UniProtKB-UniRule"/>
</dbReference>
<feature type="binding site" evidence="11">
    <location>
        <begin position="2"/>
        <end position="7"/>
    </location>
    <ligand>
        <name>ATP</name>
        <dbReference type="ChEBI" id="CHEBI:30616"/>
    </ligand>
</feature>
<dbReference type="HAMAP" id="MF_00109">
    <property type="entry name" value="Shikimate_kinase"/>
    <property type="match status" value="1"/>
</dbReference>
<feature type="binding site" evidence="11">
    <location>
        <position position="107"/>
    </location>
    <ligand>
        <name>ATP</name>
        <dbReference type="ChEBI" id="CHEBI:30616"/>
    </ligand>
</feature>
<keyword evidence="4 11" id="KW-0028">Amino-acid biosynthesis</keyword>
<keyword evidence="6 11" id="KW-0547">Nucleotide-binding</keyword>
<evidence type="ECO:0000313" key="13">
    <source>
        <dbReference type="Proteomes" id="UP000295328"/>
    </source>
</evidence>
<dbReference type="GO" id="GO:0000287">
    <property type="term" value="F:magnesium ion binding"/>
    <property type="evidence" value="ECO:0007669"/>
    <property type="project" value="UniProtKB-UniRule"/>
</dbReference>
<evidence type="ECO:0000256" key="7">
    <source>
        <dbReference type="ARBA" id="ARBA00022777"/>
    </source>
</evidence>
<evidence type="ECO:0000256" key="10">
    <source>
        <dbReference type="ARBA" id="ARBA00048567"/>
    </source>
</evidence>
<comment type="pathway">
    <text evidence="1 11">Metabolic intermediate biosynthesis; chorismate biosynthesis; chorismate from D-erythrose 4-phosphate and phosphoenolpyruvate: step 5/7.</text>
</comment>
<proteinExistence type="inferred from homology"/>
<dbReference type="SUPFAM" id="SSF52540">
    <property type="entry name" value="P-loop containing nucleoside triphosphate hydrolases"/>
    <property type="match status" value="1"/>
</dbReference>
<dbReference type="Pfam" id="PF01202">
    <property type="entry name" value="SKI"/>
    <property type="match status" value="1"/>
</dbReference>
<dbReference type="EC" id="2.7.1.71" evidence="3 11"/>
<evidence type="ECO:0000313" key="12">
    <source>
        <dbReference type="EMBL" id="TDM03557.1"/>
    </source>
</evidence>
<keyword evidence="11" id="KW-0963">Cytoplasm</keyword>
<comment type="catalytic activity">
    <reaction evidence="10 11">
        <text>shikimate + ATP = 3-phosphoshikimate + ADP + H(+)</text>
        <dbReference type="Rhea" id="RHEA:13121"/>
        <dbReference type="ChEBI" id="CHEBI:15378"/>
        <dbReference type="ChEBI" id="CHEBI:30616"/>
        <dbReference type="ChEBI" id="CHEBI:36208"/>
        <dbReference type="ChEBI" id="CHEBI:145989"/>
        <dbReference type="ChEBI" id="CHEBI:456216"/>
        <dbReference type="EC" id="2.7.1.71"/>
    </reaction>
</comment>